<dbReference type="GeneID" id="66061647"/>
<evidence type="ECO:0000313" key="3">
    <source>
        <dbReference type="Proteomes" id="UP000027002"/>
    </source>
</evidence>
<feature type="compositionally biased region" description="Low complexity" evidence="1">
    <location>
        <begin position="80"/>
        <end position="100"/>
    </location>
</feature>
<evidence type="ECO:0000256" key="1">
    <source>
        <dbReference type="SAM" id="MobiDB-lite"/>
    </source>
</evidence>
<dbReference type="Proteomes" id="UP000027002">
    <property type="component" value="Chromosome 1"/>
</dbReference>
<evidence type="ECO:0000313" key="2">
    <source>
        <dbReference type="EMBL" id="QUC16628.1"/>
    </source>
</evidence>
<dbReference type="RefSeq" id="XP_042994301.1">
    <property type="nucleotide sequence ID" value="XM_043138367.1"/>
</dbReference>
<protein>
    <submittedName>
        <fullName evidence="2">Uncharacterized protein</fullName>
    </submittedName>
</protein>
<dbReference type="AlphaFoldDB" id="A0A8E5HJV6"/>
<dbReference type="EMBL" id="CP072753">
    <property type="protein sequence ID" value="QUC16628.1"/>
    <property type="molecule type" value="Genomic_DNA"/>
</dbReference>
<gene>
    <name evidence="2" type="ORF">UV8b_00869</name>
</gene>
<sequence>MSAVLALSAVSQAAVNATAPTTTSSLIFVPLPLSTGQTIGPINSTTAASSGLGPYVILSASSGSPVPSGNSTAFRTFATGLPPTPTAAGPTADPTAGPTASNTAVNAGATLSKTQNSWLVVGLVVAMATLNH</sequence>
<organism evidence="2 3">
    <name type="scientific">Ustilaginoidea virens</name>
    <name type="common">Rice false smut fungus</name>
    <name type="synonym">Villosiclava virens</name>
    <dbReference type="NCBI Taxonomy" id="1159556"/>
    <lineage>
        <taxon>Eukaryota</taxon>
        <taxon>Fungi</taxon>
        <taxon>Dikarya</taxon>
        <taxon>Ascomycota</taxon>
        <taxon>Pezizomycotina</taxon>
        <taxon>Sordariomycetes</taxon>
        <taxon>Hypocreomycetidae</taxon>
        <taxon>Hypocreales</taxon>
        <taxon>Clavicipitaceae</taxon>
        <taxon>Ustilaginoidea</taxon>
    </lineage>
</organism>
<name>A0A8E5HJV6_USTVR</name>
<dbReference type="KEGG" id="uvi:66061647"/>
<feature type="region of interest" description="Disordered" evidence="1">
    <location>
        <begin position="80"/>
        <end position="101"/>
    </location>
</feature>
<reference evidence="2" key="1">
    <citation type="submission" date="2020-03" db="EMBL/GenBank/DDBJ databases">
        <title>A mixture of massive structural variations and highly conserved coding sequences in Ustilaginoidea virens genome.</title>
        <authorList>
            <person name="Zhang K."/>
            <person name="Zhao Z."/>
            <person name="Zhang Z."/>
            <person name="Li Y."/>
            <person name="Hsiang T."/>
            <person name="Sun W."/>
        </authorList>
    </citation>
    <scope>NUCLEOTIDE SEQUENCE</scope>
    <source>
        <strain evidence="2">UV-8b</strain>
    </source>
</reference>
<proteinExistence type="predicted"/>
<accession>A0A8E5HJV6</accession>
<keyword evidence="3" id="KW-1185">Reference proteome</keyword>